<dbReference type="AlphaFoldDB" id="A0A6C0KG92"/>
<dbReference type="EMBL" id="MN740877">
    <property type="protein sequence ID" value="QHU16156.1"/>
    <property type="molecule type" value="Genomic_DNA"/>
</dbReference>
<reference evidence="2" key="1">
    <citation type="journal article" date="2020" name="Nature">
        <title>Giant virus diversity and host interactions through global metagenomics.</title>
        <authorList>
            <person name="Schulz F."/>
            <person name="Roux S."/>
            <person name="Paez-Espino D."/>
            <person name="Jungbluth S."/>
            <person name="Walsh D.A."/>
            <person name="Denef V.J."/>
            <person name="McMahon K.D."/>
            <person name="Konstantinidis K.T."/>
            <person name="Eloe-Fadrosh E.A."/>
            <person name="Kyrpides N.C."/>
            <person name="Woyke T."/>
        </authorList>
    </citation>
    <scope>NUCLEOTIDE SEQUENCE</scope>
    <source>
        <strain evidence="2">GVMAG-S-3300011013-78</strain>
    </source>
</reference>
<proteinExistence type="predicted"/>
<evidence type="ECO:0000313" key="2">
    <source>
        <dbReference type="EMBL" id="QHU16156.1"/>
    </source>
</evidence>
<feature type="transmembrane region" description="Helical" evidence="1">
    <location>
        <begin position="35"/>
        <end position="56"/>
    </location>
</feature>
<keyword evidence="1" id="KW-1133">Transmembrane helix</keyword>
<keyword evidence="1" id="KW-0472">Membrane</keyword>
<accession>A0A6C0KG92</accession>
<organism evidence="2">
    <name type="scientific">viral metagenome</name>
    <dbReference type="NCBI Taxonomy" id="1070528"/>
    <lineage>
        <taxon>unclassified sequences</taxon>
        <taxon>metagenomes</taxon>
        <taxon>organismal metagenomes</taxon>
    </lineage>
</organism>
<sequence>MIVGLLLLLATIVYVYPFVKSLVACAIGNKNADLVVLISAIISYYILMEVEVMELLTELISRLVKLFSM</sequence>
<evidence type="ECO:0000256" key="1">
    <source>
        <dbReference type="SAM" id="Phobius"/>
    </source>
</evidence>
<name>A0A6C0KG92_9ZZZZ</name>
<keyword evidence="1" id="KW-0812">Transmembrane</keyword>
<protein>
    <submittedName>
        <fullName evidence="2">Uncharacterized protein</fullName>
    </submittedName>
</protein>